<dbReference type="CDD" id="cd21149">
    <property type="entry name" value="PUA_archaeosine_TGT"/>
    <property type="match status" value="1"/>
</dbReference>
<feature type="domain" description="tRNA-guanine transglycosylase patch-forming" evidence="2">
    <location>
        <begin position="17"/>
        <end position="86"/>
    </location>
</feature>
<sequence>MKMNSFSKKELFLHIFSILSYQFNENFATEFLSLYEKMTFKFSKNTGKLKHIYANNILQANYRASLGTFSLTIDAAKRVLNKIKFPTFRVQVQSDVSEFIADGKSVFAKHVKTVDPNLRLGNEVFIVDEQDNLLAVGKLSLPPNYIPYFQFGSAVNVRQGINSKKAKKS</sequence>
<dbReference type="Pfam" id="PF01472">
    <property type="entry name" value="PUA"/>
    <property type="match status" value="1"/>
</dbReference>
<evidence type="ECO:0000259" key="2">
    <source>
        <dbReference type="Pfam" id="PF14810"/>
    </source>
</evidence>
<keyword evidence="4" id="KW-1185">Reference proteome</keyword>
<protein>
    <submittedName>
        <fullName evidence="3">PUA domain-containing protein</fullName>
    </submittedName>
</protein>
<dbReference type="InterPro" id="IPR036974">
    <property type="entry name" value="PUA_sf"/>
</dbReference>
<dbReference type="InterPro" id="IPR002478">
    <property type="entry name" value="PUA"/>
</dbReference>
<dbReference type="InterPro" id="IPR015947">
    <property type="entry name" value="PUA-like_sf"/>
</dbReference>
<dbReference type="Proteomes" id="UP000321408">
    <property type="component" value="Chromosome"/>
</dbReference>
<dbReference type="OrthoDB" id="7576at2157"/>
<dbReference type="InterPro" id="IPR038250">
    <property type="entry name" value="TGT_C2_sf"/>
</dbReference>
<proteinExistence type="predicted"/>
<dbReference type="GO" id="GO:0003723">
    <property type="term" value="F:RNA binding"/>
    <property type="evidence" value="ECO:0007669"/>
    <property type="project" value="InterPro"/>
</dbReference>
<dbReference type="InterPro" id="IPR004521">
    <property type="entry name" value="Uncharacterised_CHP00451"/>
</dbReference>
<dbReference type="PROSITE" id="PS50890">
    <property type="entry name" value="PUA"/>
    <property type="match status" value="1"/>
</dbReference>
<dbReference type="Gene3D" id="2.30.130.10">
    <property type="entry name" value="PUA domain"/>
    <property type="match status" value="1"/>
</dbReference>
<gene>
    <name evidence="3" type="ORF">DSAG12_00636</name>
</gene>
<accession>A0A5B9D6S0</accession>
<name>A0A5B9D6S0_9ARCH</name>
<dbReference type="AlphaFoldDB" id="A0A5B9D6S0"/>
<dbReference type="GeneID" id="41328641"/>
<dbReference type="SUPFAM" id="SSF88697">
    <property type="entry name" value="PUA domain-like"/>
    <property type="match status" value="1"/>
</dbReference>
<dbReference type="EMBL" id="CP042905">
    <property type="protein sequence ID" value="QEE14819.1"/>
    <property type="molecule type" value="Genomic_DNA"/>
</dbReference>
<reference evidence="3 4" key="1">
    <citation type="journal article" date="2020" name="Nature">
        <title>Isolation of an archaeon at the prokaryote-eukaryote interface.</title>
        <authorList>
            <person name="Imachi H."/>
            <person name="Nobu M.K."/>
            <person name="Nakahara N."/>
            <person name="Morono Y."/>
            <person name="Ogawara M."/>
            <person name="Takaki Y."/>
            <person name="Takano Y."/>
            <person name="Uematsu K."/>
            <person name="Ikuta T."/>
            <person name="Ito M."/>
            <person name="Matsui Y."/>
            <person name="Miyazaki M."/>
            <person name="Murata K."/>
            <person name="Saito Y."/>
            <person name="Sakai S."/>
            <person name="Song C."/>
            <person name="Tasumi E."/>
            <person name="Yamanaka Y."/>
            <person name="Yamaguchi T."/>
            <person name="Kamagata Y."/>
            <person name="Tamaki H."/>
            <person name="Takai K."/>
        </authorList>
    </citation>
    <scope>NUCLEOTIDE SEQUENCE [LARGE SCALE GENOMIC DNA]</scope>
    <source>
        <strain evidence="3 4">MK-D1</strain>
    </source>
</reference>
<evidence type="ECO:0000259" key="1">
    <source>
        <dbReference type="Pfam" id="PF01472"/>
    </source>
</evidence>
<evidence type="ECO:0000313" key="3">
    <source>
        <dbReference type="EMBL" id="QEE14819.1"/>
    </source>
</evidence>
<evidence type="ECO:0000313" key="4">
    <source>
        <dbReference type="Proteomes" id="UP000321408"/>
    </source>
</evidence>
<dbReference type="SUPFAM" id="SSF88802">
    <property type="entry name" value="Pre-PUA domain"/>
    <property type="match status" value="1"/>
</dbReference>
<reference evidence="3 4" key="2">
    <citation type="journal article" date="2024" name="Int. J. Syst. Evol. Microbiol.">
        <title>Promethearchaeum syntrophicum gen. nov., sp. nov., an anaerobic, obligately syntrophic archaeon, the first isolate of the lineage 'Asgard' archaea, and proposal of the new archaeal phylum Promethearchaeota phyl. nov. and kingdom Promethearchaeati regn. nov.</title>
        <authorList>
            <person name="Imachi H."/>
            <person name="Nobu M.K."/>
            <person name="Kato S."/>
            <person name="Takaki Y."/>
            <person name="Miyazaki M."/>
            <person name="Miyata M."/>
            <person name="Ogawara M."/>
            <person name="Saito Y."/>
            <person name="Sakai S."/>
            <person name="Tahara Y.O."/>
            <person name="Takano Y."/>
            <person name="Tasumi E."/>
            <person name="Uematsu K."/>
            <person name="Yoshimura T."/>
            <person name="Itoh T."/>
            <person name="Ohkuma M."/>
            <person name="Takai K."/>
        </authorList>
    </citation>
    <scope>NUCLEOTIDE SEQUENCE [LARGE SCALE GENOMIC DNA]</scope>
    <source>
        <strain evidence="3 4">MK-D1</strain>
    </source>
</reference>
<dbReference type="GO" id="GO:0016757">
    <property type="term" value="F:glycosyltransferase activity"/>
    <property type="evidence" value="ECO:0007669"/>
    <property type="project" value="UniProtKB-KW"/>
</dbReference>
<dbReference type="RefSeq" id="WP_147661760.1">
    <property type="nucleotide sequence ID" value="NZ_CP042905.2"/>
</dbReference>
<dbReference type="NCBIfam" id="TIGR00451">
    <property type="entry name" value="unchar_dom_2"/>
    <property type="match status" value="1"/>
</dbReference>
<dbReference type="KEGG" id="psyt:DSAG12_00636"/>
<dbReference type="InterPro" id="IPR029402">
    <property type="entry name" value="TGT_C2"/>
</dbReference>
<organism evidence="3 4">
    <name type="scientific">Promethearchaeum syntrophicum</name>
    <dbReference type="NCBI Taxonomy" id="2594042"/>
    <lineage>
        <taxon>Archaea</taxon>
        <taxon>Promethearchaeati</taxon>
        <taxon>Promethearchaeota</taxon>
        <taxon>Promethearchaeia</taxon>
        <taxon>Promethearchaeales</taxon>
        <taxon>Promethearchaeaceae</taxon>
        <taxon>Promethearchaeum</taxon>
    </lineage>
</organism>
<dbReference type="Gene3D" id="3.10.450.90">
    <property type="entry name" value="ArcTGT, C2 domain"/>
    <property type="match status" value="1"/>
</dbReference>
<dbReference type="Pfam" id="PF14810">
    <property type="entry name" value="TGT_C2"/>
    <property type="match status" value="1"/>
</dbReference>
<feature type="domain" description="PUA" evidence="1">
    <location>
        <begin position="89"/>
        <end position="160"/>
    </location>
</feature>